<feature type="domain" description="AsmA" evidence="2">
    <location>
        <begin position="340"/>
        <end position="529"/>
    </location>
</feature>
<dbReference type="KEGG" id="tom:BWR18_01270"/>
<evidence type="ECO:0000313" key="4">
    <source>
        <dbReference type="Proteomes" id="UP000186336"/>
    </source>
</evidence>
<sequence>MKWIIRMIGFVLVLLIVAVGSVFLLPADRIGAIAADQIRKATGRDVTITGVSMTLWPVLGVRADGLEVSNADWSEQGPMLTAENAAIGVDLMAYIRDREIRITNVEATRPTIRLESRTDGRASWVFTDASGAAQIEAETPAPTNSASTPQALSIQKIEVTDATLIYDAEGADLVSYSGVDLTLDWPERLGPATIAAILRPAGTEVQVDATIAGFAGFIAGQVQPLNAAVEAGGGRVTLDGRASTAGDVAGALGLDLPNTDAFMSALGLPALGLPPKLGQAVEMTTQLTLTADRRLSLRELQADLGGNALSGAADISLNGTPVVNAQFNAGALDLRGATGSAPSGEAAGGGAPAPAGSGWPKDPIDASGLAAFNGEIALTASSIDLGQFKLGQTRTLLRNDRSRMVFELREVAAYGGTLVGEFVVNNRSGLSVGGKMNMRGLALQPFLRDAADLEMLTGQANMDLNFLGVGQTVDAIMRSLSGGGSFNVAQGTIEGIDLDGLLKFGRGNGRTTVFDAMSASYRMDGGNLFNDDLLVVLRSFEARGNGRIGLGQQDIDYLFTPTALKGEDGPDLAIPVRIRGPWADPKILPDLDAAIDLRLDEKLEAEKEALKAKAEQQVREKVAEELGVTDEGQSLGDAARQKLEDEVKKGLRGLFD</sequence>
<dbReference type="GO" id="GO:0090313">
    <property type="term" value="P:regulation of protein targeting to membrane"/>
    <property type="evidence" value="ECO:0007669"/>
    <property type="project" value="TreeGrafter"/>
</dbReference>
<dbReference type="AlphaFoldDB" id="A0A1P8MR29"/>
<evidence type="ECO:0000256" key="1">
    <source>
        <dbReference type="SAM" id="MobiDB-lite"/>
    </source>
</evidence>
<feature type="domain" description="AsmA" evidence="2">
    <location>
        <begin position="10"/>
        <end position="173"/>
    </location>
</feature>
<evidence type="ECO:0000313" key="3">
    <source>
        <dbReference type="EMBL" id="APX10484.1"/>
    </source>
</evidence>
<dbReference type="InterPro" id="IPR007844">
    <property type="entry name" value="AsmA"/>
</dbReference>
<dbReference type="Proteomes" id="UP000186336">
    <property type="component" value="Chromosome"/>
</dbReference>
<accession>A0A1P8MR29</accession>
<dbReference type="PANTHER" id="PTHR30441:SF4">
    <property type="entry name" value="PROTEIN ASMA"/>
    <property type="match status" value="1"/>
</dbReference>
<reference evidence="3 4" key="1">
    <citation type="submission" date="2017-01" db="EMBL/GenBank/DDBJ databases">
        <title>Complete genome of Tateyamaria omphalii DOK1-4 isolated from seawater in Dokdo.</title>
        <authorList>
            <person name="Kim J.H."/>
            <person name="Chi W.-J."/>
        </authorList>
    </citation>
    <scope>NUCLEOTIDE SEQUENCE [LARGE SCALE GENOMIC DNA]</scope>
    <source>
        <strain evidence="3 4">DOK1-4</strain>
    </source>
</reference>
<dbReference type="Pfam" id="PF05170">
    <property type="entry name" value="AsmA"/>
    <property type="match status" value="2"/>
</dbReference>
<feature type="region of interest" description="Disordered" evidence="1">
    <location>
        <begin position="339"/>
        <end position="360"/>
    </location>
</feature>
<keyword evidence="4" id="KW-1185">Reference proteome</keyword>
<dbReference type="OrthoDB" id="5439561at2"/>
<dbReference type="RefSeq" id="WP_076626352.1">
    <property type="nucleotide sequence ID" value="NZ_CP019312.1"/>
</dbReference>
<organism evidence="3 4">
    <name type="scientific">Tateyamaria omphalii</name>
    <dbReference type="NCBI Taxonomy" id="299262"/>
    <lineage>
        <taxon>Bacteria</taxon>
        <taxon>Pseudomonadati</taxon>
        <taxon>Pseudomonadota</taxon>
        <taxon>Alphaproteobacteria</taxon>
        <taxon>Rhodobacterales</taxon>
        <taxon>Roseobacteraceae</taxon>
        <taxon>Tateyamaria</taxon>
    </lineage>
</organism>
<dbReference type="GO" id="GO:0005886">
    <property type="term" value="C:plasma membrane"/>
    <property type="evidence" value="ECO:0007669"/>
    <property type="project" value="TreeGrafter"/>
</dbReference>
<dbReference type="PANTHER" id="PTHR30441">
    <property type="entry name" value="DUF748 DOMAIN-CONTAINING PROTEIN"/>
    <property type="match status" value="1"/>
</dbReference>
<dbReference type="InterPro" id="IPR052894">
    <property type="entry name" value="AsmA-related"/>
</dbReference>
<proteinExistence type="predicted"/>
<dbReference type="STRING" id="299262.BWR18_01270"/>
<evidence type="ECO:0000259" key="2">
    <source>
        <dbReference type="Pfam" id="PF05170"/>
    </source>
</evidence>
<protein>
    <submittedName>
        <fullName evidence="3">Cell envelope biogenesis protein AsmA</fullName>
    </submittedName>
</protein>
<gene>
    <name evidence="3" type="ORF">BWR18_01270</name>
</gene>
<dbReference type="EMBL" id="CP019312">
    <property type="protein sequence ID" value="APX10484.1"/>
    <property type="molecule type" value="Genomic_DNA"/>
</dbReference>
<feature type="region of interest" description="Disordered" evidence="1">
    <location>
        <begin position="623"/>
        <end position="642"/>
    </location>
</feature>
<name>A0A1P8MR29_9RHOB</name>